<dbReference type="Gene3D" id="1.10.10.2220">
    <property type="match status" value="1"/>
</dbReference>
<reference evidence="6 7" key="1">
    <citation type="submission" date="2017-02" db="EMBL/GenBank/DDBJ databases">
        <authorList>
            <person name="Peterson S.W."/>
        </authorList>
    </citation>
    <scope>NUCLEOTIDE SEQUENCE [LARGE SCALE GENOMIC DNA]</scope>
    <source>
        <strain evidence="6 7">ATCC 17233</strain>
    </source>
</reference>
<dbReference type="Pfam" id="PF13245">
    <property type="entry name" value="AAA_19"/>
    <property type="match status" value="1"/>
</dbReference>
<dbReference type="GO" id="GO:0005524">
    <property type="term" value="F:ATP binding"/>
    <property type="evidence" value="ECO:0007669"/>
    <property type="project" value="UniProtKB-UniRule"/>
</dbReference>
<dbReference type="RefSeq" id="WP_078786127.1">
    <property type="nucleotide sequence ID" value="NZ_FMTO01000003.1"/>
</dbReference>
<evidence type="ECO:0000259" key="5">
    <source>
        <dbReference type="SMART" id="SM00382"/>
    </source>
</evidence>
<dbReference type="SMART" id="SM00278">
    <property type="entry name" value="HhH1"/>
    <property type="match status" value="3"/>
</dbReference>
<dbReference type="Gene3D" id="2.30.30.940">
    <property type="match status" value="1"/>
</dbReference>
<dbReference type="SMART" id="SM00382">
    <property type="entry name" value="AAA"/>
    <property type="match status" value="1"/>
</dbReference>
<protein>
    <recommendedName>
        <fullName evidence="3">ATP-dependent RecD2 DNA helicase</fullName>
        <ecNumber evidence="3">5.6.2.3</ecNumber>
    </recommendedName>
    <alternativeName>
        <fullName evidence="3">DNA 5'-3' helicase subunit RecD2</fullName>
    </alternativeName>
</protein>
<dbReference type="GO" id="GO:0009338">
    <property type="term" value="C:exodeoxyribonuclease V complex"/>
    <property type="evidence" value="ECO:0007669"/>
    <property type="project" value="TreeGrafter"/>
</dbReference>
<dbReference type="HAMAP" id="MF_01488">
    <property type="entry name" value="RecD2"/>
    <property type="match status" value="1"/>
</dbReference>
<keyword evidence="7" id="KW-1185">Reference proteome</keyword>
<dbReference type="InterPro" id="IPR055446">
    <property type="entry name" value="RecD2_N_OB"/>
</dbReference>
<evidence type="ECO:0000259" key="4">
    <source>
        <dbReference type="SMART" id="SM00278"/>
    </source>
</evidence>
<dbReference type="InterPro" id="IPR027785">
    <property type="entry name" value="UvrD-like_helicase_C"/>
</dbReference>
<keyword evidence="3" id="KW-0378">Hydrolase</keyword>
<dbReference type="CDD" id="cd17933">
    <property type="entry name" value="DEXSc_RecD-like"/>
    <property type="match status" value="1"/>
</dbReference>
<keyword evidence="1 3" id="KW-0547">Nucleotide-binding</keyword>
<evidence type="ECO:0000313" key="7">
    <source>
        <dbReference type="Proteomes" id="UP000189857"/>
    </source>
</evidence>
<dbReference type="InterPro" id="IPR003583">
    <property type="entry name" value="Hlx-hairpin-Hlx_DNA-bd_motif"/>
</dbReference>
<comment type="function">
    <text evidence="3">DNA-dependent ATPase and ATP-dependent 5'-3' DNA helicase. Has no activity on blunt DNA or DNA with 3'-overhangs, requires at least 10 bases of 5'-ssDNA for helicase activity.</text>
</comment>
<keyword evidence="3" id="KW-0347">Helicase</keyword>
<evidence type="ECO:0000313" key="6">
    <source>
        <dbReference type="EMBL" id="SJZ43169.1"/>
    </source>
</evidence>
<comment type="catalytic activity">
    <reaction evidence="3">
        <text>ATP + H2O = ADP + phosphate + H(+)</text>
        <dbReference type="Rhea" id="RHEA:13065"/>
        <dbReference type="ChEBI" id="CHEBI:15377"/>
        <dbReference type="ChEBI" id="CHEBI:15378"/>
        <dbReference type="ChEBI" id="CHEBI:30616"/>
        <dbReference type="ChEBI" id="CHEBI:43474"/>
        <dbReference type="ChEBI" id="CHEBI:456216"/>
        <dbReference type="EC" id="5.6.2.3"/>
    </reaction>
</comment>
<dbReference type="InterPro" id="IPR010994">
    <property type="entry name" value="RuvA_2-like"/>
</dbReference>
<dbReference type="InterPro" id="IPR006345">
    <property type="entry name" value="RecD2"/>
</dbReference>
<dbReference type="InterPro" id="IPR050534">
    <property type="entry name" value="Coronavir_polyprotein_1ab"/>
</dbReference>
<proteinExistence type="inferred from homology"/>
<dbReference type="PANTHER" id="PTHR43788">
    <property type="entry name" value="DNA2/NAM7 HELICASE FAMILY MEMBER"/>
    <property type="match status" value="1"/>
</dbReference>
<feature type="domain" description="Helix-hairpin-helix DNA-binding motif class 1" evidence="4">
    <location>
        <begin position="115"/>
        <end position="134"/>
    </location>
</feature>
<feature type="domain" description="AAA+ ATPase" evidence="5">
    <location>
        <begin position="339"/>
        <end position="487"/>
    </location>
</feature>
<feature type="domain" description="Helix-hairpin-helix DNA-binding motif class 1" evidence="4">
    <location>
        <begin position="80"/>
        <end position="101"/>
    </location>
</feature>
<dbReference type="InterPro" id="IPR041451">
    <property type="entry name" value="RecD2_SH13"/>
</dbReference>
<dbReference type="OrthoDB" id="9803432at2"/>
<dbReference type="InterPro" id="IPR029493">
    <property type="entry name" value="RecD2-like_HHH"/>
</dbReference>
<comment type="similarity">
    <text evidence="3">Belongs to the RecD family. RecD2 subfamily.</text>
</comment>
<dbReference type="SUPFAM" id="SSF52540">
    <property type="entry name" value="P-loop containing nucleoside triphosphate hydrolases"/>
    <property type="match status" value="2"/>
</dbReference>
<organism evidence="6 7">
    <name type="scientific">Eubacterium ruminantium</name>
    <dbReference type="NCBI Taxonomy" id="42322"/>
    <lineage>
        <taxon>Bacteria</taxon>
        <taxon>Bacillati</taxon>
        <taxon>Bacillota</taxon>
        <taxon>Clostridia</taxon>
        <taxon>Eubacteriales</taxon>
        <taxon>Eubacteriaceae</taxon>
        <taxon>Eubacterium</taxon>
    </lineage>
</organism>
<dbReference type="GO" id="GO:0006310">
    <property type="term" value="P:DNA recombination"/>
    <property type="evidence" value="ECO:0007669"/>
    <property type="project" value="InterPro"/>
</dbReference>
<evidence type="ECO:0000256" key="2">
    <source>
        <dbReference type="ARBA" id="ARBA00022840"/>
    </source>
</evidence>
<dbReference type="GO" id="GO:0003677">
    <property type="term" value="F:DNA binding"/>
    <property type="evidence" value="ECO:0007669"/>
    <property type="project" value="UniProtKB-UniRule"/>
</dbReference>
<dbReference type="Pfam" id="PF13538">
    <property type="entry name" value="UvrD_C_2"/>
    <property type="match status" value="1"/>
</dbReference>
<dbReference type="CDD" id="cd18809">
    <property type="entry name" value="SF1_C_RecD"/>
    <property type="match status" value="1"/>
</dbReference>
<feature type="binding site" evidence="3">
    <location>
        <begin position="350"/>
        <end position="354"/>
    </location>
    <ligand>
        <name>ATP</name>
        <dbReference type="ChEBI" id="CHEBI:30616"/>
    </ligand>
</feature>
<dbReference type="EMBL" id="FUXA01000004">
    <property type="protein sequence ID" value="SJZ43169.1"/>
    <property type="molecule type" value="Genomic_DNA"/>
</dbReference>
<dbReference type="PANTHER" id="PTHR43788:SF6">
    <property type="entry name" value="DNA HELICASE B"/>
    <property type="match status" value="1"/>
</dbReference>
<dbReference type="Pfam" id="PF14520">
    <property type="entry name" value="HHH_5"/>
    <property type="match status" value="1"/>
</dbReference>
<dbReference type="EC" id="5.6.2.3" evidence="3"/>
<keyword evidence="2 3" id="KW-0067">ATP-binding</keyword>
<name>A0A1T4KL86_9FIRM</name>
<dbReference type="Pfam" id="PF23139">
    <property type="entry name" value="OB_YrrC"/>
    <property type="match status" value="1"/>
</dbReference>
<gene>
    <name evidence="3" type="primary">recD2</name>
    <name evidence="6" type="ORF">SAMN02745110_00454</name>
</gene>
<dbReference type="Pfam" id="PF14490">
    <property type="entry name" value="HHH_RecD2"/>
    <property type="match status" value="1"/>
</dbReference>
<keyword evidence="3" id="KW-0413">Isomerase</keyword>
<keyword evidence="3" id="KW-0238">DNA-binding</keyword>
<dbReference type="SUPFAM" id="SSF47781">
    <property type="entry name" value="RuvA domain 2-like"/>
    <property type="match status" value="1"/>
</dbReference>
<dbReference type="AlphaFoldDB" id="A0A1T4KL86"/>
<accession>A0A1T4KL86</accession>
<evidence type="ECO:0000256" key="1">
    <source>
        <dbReference type="ARBA" id="ARBA00022741"/>
    </source>
</evidence>
<dbReference type="Gene3D" id="1.10.150.20">
    <property type="entry name" value="5' to 3' exonuclease, C-terminal subdomain"/>
    <property type="match status" value="1"/>
</dbReference>
<dbReference type="NCBIfam" id="TIGR01448">
    <property type="entry name" value="recD_rel"/>
    <property type="match status" value="1"/>
</dbReference>
<dbReference type="InterPro" id="IPR027417">
    <property type="entry name" value="P-loop_NTPase"/>
</dbReference>
<dbReference type="InterPro" id="IPR003593">
    <property type="entry name" value="AAA+_ATPase"/>
</dbReference>
<dbReference type="Pfam" id="PF18335">
    <property type="entry name" value="SH3_13"/>
    <property type="match status" value="1"/>
</dbReference>
<dbReference type="GO" id="GO:0006281">
    <property type="term" value="P:DNA repair"/>
    <property type="evidence" value="ECO:0007669"/>
    <property type="project" value="InterPro"/>
</dbReference>
<dbReference type="GO" id="GO:0043139">
    <property type="term" value="F:5'-3' DNA helicase activity"/>
    <property type="evidence" value="ECO:0007669"/>
    <property type="project" value="UniProtKB-UniRule"/>
</dbReference>
<sequence length="747" mass="84544">MIREGYIEKIIFRNEENGYAVFNVETVEGDEIFVGTLPQGGEGMFISAEGEYVHHPQYDIQFKFTSCEIRFPEDINGIEKYLASGIVKGIGEVTAKRLIQKFGTDILRIMDEEPERLAEIKGISMAKARKIAESYSMNRKFQEVIIFLAQYNISINLAMKIYNEYGDTIYSVIANNPYKIAEDIPGVGFKTADDIARKVGIPDDSEFRIRSAILYALGQAMSMGHMYLPRNILVNEVRGLLNLYVDIPDDIIHDQIEVLHVEREIFVEMNTAEDNEEEPAVYTTYNYYIEKNSARMITDLRVSYEIADDEFEKALNRVENYQKIKFDDKQVEAIKSAVCNGVAVVTGGPGTGKTTITKAIIEYFIYSGMTVKLAAPTGRAAKRITEATGYKAVTVHRLLEFVGEPGEAENTKGLKFGRNKENPIEADAILVDEASMLDSILFCSLLAAIDDGTRLILIGDTDQLPPVGAGNVLRDIIDSGCFPVTELEMIFRQSAESRIVENAHKIKVGEYISIDNKNNDFFLIPRNTPEQIINEINKLVTTSIPDFLKIGSEDIQVLTPMRKYELGVENLNKRLQQTLNPAGKGKKEKEKAGIIYREGDKVMQIRNNYKLEWRIYDDDSNIEEEGIGVFNGDTGVITEINEIEEELVVTFDDKRVIVYPFSMLDEIEHAFAVTVHKSQGSEYPAVIFPIFNGNWKLLNRNLLYTAITRAKRMVIVVGNLQMLNRMIDNISELKRFTKFSDRIKEFA</sequence>
<evidence type="ECO:0000256" key="3">
    <source>
        <dbReference type="HAMAP-Rule" id="MF_01488"/>
    </source>
</evidence>
<dbReference type="Proteomes" id="UP000189857">
    <property type="component" value="Unassembled WGS sequence"/>
</dbReference>
<dbReference type="GO" id="GO:0016887">
    <property type="term" value="F:ATP hydrolysis activity"/>
    <property type="evidence" value="ECO:0007669"/>
    <property type="project" value="RHEA"/>
</dbReference>
<dbReference type="Gene3D" id="3.40.50.300">
    <property type="entry name" value="P-loop containing nucleotide triphosphate hydrolases"/>
    <property type="match status" value="2"/>
</dbReference>
<feature type="domain" description="Helix-hairpin-helix DNA-binding motif class 1" evidence="4">
    <location>
        <begin position="179"/>
        <end position="198"/>
    </location>
</feature>
<dbReference type="GO" id="GO:0017116">
    <property type="term" value="F:single-stranded DNA helicase activity"/>
    <property type="evidence" value="ECO:0007669"/>
    <property type="project" value="TreeGrafter"/>
</dbReference>